<gene>
    <name evidence="1" type="ORF">M378DRAFT_159432</name>
</gene>
<dbReference type="InParanoid" id="A0A0C2X0K3"/>
<dbReference type="Proteomes" id="UP000054549">
    <property type="component" value="Unassembled WGS sequence"/>
</dbReference>
<evidence type="ECO:0000313" key="1">
    <source>
        <dbReference type="EMBL" id="KIL67617.1"/>
    </source>
</evidence>
<sequence>MTEGREQPVSKESRRNEELQDNHWLDKVLTDSIRTMRDLYDNSSTMKFVANFWYSNNVLGNGYVLPL</sequence>
<name>A0A0C2X0K3_AMAMK</name>
<evidence type="ECO:0000313" key="2">
    <source>
        <dbReference type="Proteomes" id="UP000054549"/>
    </source>
</evidence>
<dbReference type="AlphaFoldDB" id="A0A0C2X0K3"/>
<organism evidence="1 2">
    <name type="scientific">Amanita muscaria (strain Koide BX008)</name>
    <dbReference type="NCBI Taxonomy" id="946122"/>
    <lineage>
        <taxon>Eukaryota</taxon>
        <taxon>Fungi</taxon>
        <taxon>Dikarya</taxon>
        <taxon>Basidiomycota</taxon>
        <taxon>Agaricomycotina</taxon>
        <taxon>Agaricomycetes</taxon>
        <taxon>Agaricomycetidae</taxon>
        <taxon>Agaricales</taxon>
        <taxon>Pluteineae</taxon>
        <taxon>Amanitaceae</taxon>
        <taxon>Amanita</taxon>
    </lineage>
</organism>
<keyword evidence="2" id="KW-1185">Reference proteome</keyword>
<dbReference type="HOGENOM" id="CLU_2819346_0_0_1"/>
<accession>A0A0C2X0K3</accession>
<feature type="non-terminal residue" evidence="1">
    <location>
        <position position="67"/>
    </location>
</feature>
<proteinExistence type="predicted"/>
<protein>
    <submittedName>
        <fullName evidence="1">Uncharacterized protein</fullName>
    </submittedName>
</protein>
<dbReference type="EMBL" id="KN818231">
    <property type="protein sequence ID" value="KIL67617.1"/>
    <property type="molecule type" value="Genomic_DNA"/>
</dbReference>
<reference evidence="1 2" key="1">
    <citation type="submission" date="2014-04" db="EMBL/GenBank/DDBJ databases">
        <title>Evolutionary Origins and Diversification of the Mycorrhizal Mutualists.</title>
        <authorList>
            <consortium name="DOE Joint Genome Institute"/>
            <consortium name="Mycorrhizal Genomics Consortium"/>
            <person name="Kohler A."/>
            <person name="Kuo A."/>
            <person name="Nagy L.G."/>
            <person name="Floudas D."/>
            <person name="Copeland A."/>
            <person name="Barry K.W."/>
            <person name="Cichocki N."/>
            <person name="Veneault-Fourrey C."/>
            <person name="LaButti K."/>
            <person name="Lindquist E.A."/>
            <person name="Lipzen A."/>
            <person name="Lundell T."/>
            <person name="Morin E."/>
            <person name="Murat C."/>
            <person name="Riley R."/>
            <person name="Ohm R."/>
            <person name="Sun H."/>
            <person name="Tunlid A."/>
            <person name="Henrissat B."/>
            <person name="Grigoriev I.V."/>
            <person name="Hibbett D.S."/>
            <person name="Martin F."/>
        </authorList>
    </citation>
    <scope>NUCLEOTIDE SEQUENCE [LARGE SCALE GENOMIC DNA]</scope>
    <source>
        <strain evidence="1 2">Koide BX008</strain>
    </source>
</reference>